<reference evidence="13 14" key="1">
    <citation type="submission" date="2015-03" db="EMBL/GenBank/DDBJ databases">
        <title>Genome assembly of Sandaracinus amylolyticus DSM 53668.</title>
        <authorList>
            <person name="Sharma G."/>
            <person name="Subramanian S."/>
        </authorList>
    </citation>
    <scope>NUCLEOTIDE SEQUENCE [LARGE SCALE GENOMIC DNA]</scope>
    <source>
        <strain evidence="13 14">DSM 53668</strain>
    </source>
</reference>
<dbReference type="InterPro" id="IPR003789">
    <property type="entry name" value="Asn/Gln_tRNA_amidoTrase-B-like"/>
</dbReference>
<keyword evidence="4 11" id="KW-0436">Ligase</keyword>
<dbReference type="RefSeq" id="WP_053236136.1">
    <property type="nucleotide sequence ID" value="NZ_CP011125.1"/>
</dbReference>
<dbReference type="KEGG" id="samy:DB32_006194"/>
<protein>
    <recommendedName>
        <fullName evidence="3 11">Aspartyl/glutamyl-tRNA(Asn/Gln) amidotransferase subunit B</fullName>
        <shortName evidence="11">Asp/Glu-ADT subunit B</shortName>
        <ecNumber evidence="11">6.3.5.-</ecNumber>
    </recommendedName>
</protein>
<dbReference type="SUPFAM" id="SSF55931">
    <property type="entry name" value="Glutamine synthetase/guanido kinase"/>
    <property type="match status" value="1"/>
</dbReference>
<dbReference type="NCBIfam" id="NF004014">
    <property type="entry name" value="PRK05477.1-4"/>
    <property type="match status" value="1"/>
</dbReference>
<keyword evidence="14" id="KW-1185">Reference proteome</keyword>
<dbReference type="InterPro" id="IPR017959">
    <property type="entry name" value="Asn/Gln-tRNA_amidoTrfase_suB/E"/>
</dbReference>
<feature type="domain" description="Asn/Gln amidotransferase" evidence="12">
    <location>
        <begin position="330"/>
        <end position="485"/>
    </location>
</feature>
<evidence type="ECO:0000256" key="5">
    <source>
        <dbReference type="ARBA" id="ARBA00022741"/>
    </source>
</evidence>
<evidence type="ECO:0000256" key="6">
    <source>
        <dbReference type="ARBA" id="ARBA00022840"/>
    </source>
</evidence>
<dbReference type="PANTHER" id="PTHR11659:SF0">
    <property type="entry name" value="GLUTAMYL-TRNA(GLN) AMIDOTRANSFERASE SUBUNIT B, MITOCHONDRIAL"/>
    <property type="match status" value="1"/>
</dbReference>
<evidence type="ECO:0000256" key="9">
    <source>
        <dbReference type="ARBA" id="ARBA00047380"/>
    </source>
</evidence>
<comment type="function">
    <text evidence="8 11">Allows the formation of correctly charged Asn-tRNA(Asn) or Gln-tRNA(Gln) through the transamidation of misacylated Asp-tRNA(Asn) or Glu-tRNA(Gln) in organisms which lack either or both of asparaginyl-tRNA or glutaminyl-tRNA synthetases. The reaction takes place in the presence of glutamine and ATP through an activated phospho-Asp-tRNA(Asn) or phospho-Glu-tRNA(Gln).</text>
</comment>
<name>A0A0F6YL20_9BACT</name>
<comment type="similarity">
    <text evidence="1 11">Belongs to the GatB/GatE family. GatB subfamily.</text>
</comment>
<evidence type="ECO:0000256" key="11">
    <source>
        <dbReference type="HAMAP-Rule" id="MF_00121"/>
    </source>
</evidence>
<dbReference type="InterPro" id="IPR004413">
    <property type="entry name" value="GatB"/>
</dbReference>
<keyword evidence="7 11" id="KW-0648">Protein biosynthesis</keyword>
<dbReference type="SMART" id="SM00845">
    <property type="entry name" value="GatB_Yqey"/>
    <property type="match status" value="1"/>
</dbReference>
<dbReference type="InterPro" id="IPR006075">
    <property type="entry name" value="Asn/Gln-tRNA_Trfase_suB/E_cat"/>
</dbReference>
<evidence type="ECO:0000256" key="8">
    <source>
        <dbReference type="ARBA" id="ARBA00024799"/>
    </source>
</evidence>
<proteinExistence type="inferred from homology"/>
<dbReference type="Proteomes" id="UP000034883">
    <property type="component" value="Chromosome"/>
</dbReference>
<dbReference type="InterPro" id="IPR014746">
    <property type="entry name" value="Gln_synth/guanido_kin_cat_dom"/>
</dbReference>
<dbReference type="GO" id="GO:0005524">
    <property type="term" value="F:ATP binding"/>
    <property type="evidence" value="ECO:0007669"/>
    <property type="project" value="UniProtKB-KW"/>
</dbReference>
<keyword evidence="5 11" id="KW-0547">Nucleotide-binding</keyword>
<evidence type="ECO:0000313" key="14">
    <source>
        <dbReference type="Proteomes" id="UP000034883"/>
    </source>
</evidence>
<dbReference type="NCBIfam" id="TIGR00133">
    <property type="entry name" value="gatB"/>
    <property type="match status" value="1"/>
</dbReference>
<dbReference type="AlphaFoldDB" id="A0A0F6YL20"/>
<dbReference type="PANTHER" id="PTHR11659">
    <property type="entry name" value="GLUTAMYL-TRNA GLN AMIDOTRANSFERASE SUBUNIT B MITOCHONDRIAL AND PROKARYOTIC PET112-RELATED"/>
    <property type="match status" value="1"/>
</dbReference>
<evidence type="ECO:0000256" key="7">
    <source>
        <dbReference type="ARBA" id="ARBA00022917"/>
    </source>
</evidence>
<dbReference type="SUPFAM" id="SSF89095">
    <property type="entry name" value="GatB/YqeY motif"/>
    <property type="match status" value="2"/>
</dbReference>
<dbReference type="Gene3D" id="1.10.10.410">
    <property type="match status" value="1"/>
</dbReference>
<evidence type="ECO:0000256" key="3">
    <source>
        <dbReference type="ARBA" id="ARBA00016923"/>
    </source>
</evidence>
<dbReference type="Pfam" id="PF02637">
    <property type="entry name" value="GatB_Yqey"/>
    <property type="match status" value="1"/>
</dbReference>
<sequence>MSTAYETVIGLEVHAQLLTRTKMFCGCATAYGAPPNTQICPVCIGLPGALPVPNRQAIELAIRAALATGCEVRSASRFARKNYFYPDLAKGYQISQFELPMNEHGALEIDGPSGKKTVGIIRIHLEEDAAKNLHGVGAGTDTLVDFNRAGVPLIEIVGAPDLRSADEAEAYLRVLRDVLMFAGVNDGNLEEGSFRCDANVSIRPVGDPKLGTRVELKNINSFRFVKKAIEYEVARQEALVSSGGKVVQETRTWSEPQGKTLSMRSKEEAHDYRYFSDPDLPPLSVDPTWIDEVRAKMPEAIPARRARWQSELGLTEYDARVLSAHPGVAAWFESAVIDTAALTKQPLATLGKKVANFVQSEVLRETTTNGLEARFPVPPQRLAELLALVEGGTINGKIAKDVFADMVKTGKAPKEIVDKKGLAQVTDTGAIEAAIRKVVADNPKEVEKLKAGKAAVRGFFVGQVMKATRGTANPALVNEILDKVLAES</sequence>
<dbReference type="NCBIfam" id="NF004012">
    <property type="entry name" value="PRK05477.1-2"/>
    <property type="match status" value="1"/>
</dbReference>
<comment type="catalytic activity">
    <reaction evidence="10 11">
        <text>L-glutamyl-tRNA(Gln) + L-glutamine + ATP + H2O = L-glutaminyl-tRNA(Gln) + L-glutamate + ADP + phosphate + H(+)</text>
        <dbReference type="Rhea" id="RHEA:17521"/>
        <dbReference type="Rhea" id="RHEA-COMP:9681"/>
        <dbReference type="Rhea" id="RHEA-COMP:9684"/>
        <dbReference type="ChEBI" id="CHEBI:15377"/>
        <dbReference type="ChEBI" id="CHEBI:15378"/>
        <dbReference type="ChEBI" id="CHEBI:29985"/>
        <dbReference type="ChEBI" id="CHEBI:30616"/>
        <dbReference type="ChEBI" id="CHEBI:43474"/>
        <dbReference type="ChEBI" id="CHEBI:58359"/>
        <dbReference type="ChEBI" id="CHEBI:78520"/>
        <dbReference type="ChEBI" id="CHEBI:78521"/>
        <dbReference type="ChEBI" id="CHEBI:456216"/>
    </reaction>
</comment>
<dbReference type="GO" id="GO:0070681">
    <property type="term" value="P:glutaminyl-tRNAGln biosynthesis via transamidation"/>
    <property type="evidence" value="ECO:0007669"/>
    <property type="project" value="TreeGrafter"/>
</dbReference>
<evidence type="ECO:0000259" key="12">
    <source>
        <dbReference type="SMART" id="SM00845"/>
    </source>
</evidence>
<dbReference type="EC" id="6.3.5.-" evidence="11"/>
<evidence type="ECO:0000256" key="10">
    <source>
        <dbReference type="ARBA" id="ARBA00047913"/>
    </source>
</evidence>
<dbReference type="GO" id="GO:0050566">
    <property type="term" value="F:asparaginyl-tRNA synthase (glutamine-hydrolyzing) activity"/>
    <property type="evidence" value="ECO:0007669"/>
    <property type="project" value="RHEA"/>
</dbReference>
<gene>
    <name evidence="11" type="primary">gatB</name>
    <name evidence="13" type="ORF">DB32_006194</name>
</gene>
<dbReference type="GO" id="GO:0016740">
    <property type="term" value="F:transferase activity"/>
    <property type="evidence" value="ECO:0007669"/>
    <property type="project" value="UniProtKB-KW"/>
</dbReference>
<evidence type="ECO:0000256" key="1">
    <source>
        <dbReference type="ARBA" id="ARBA00005306"/>
    </source>
</evidence>
<dbReference type="InterPro" id="IPR018027">
    <property type="entry name" value="Asn/Gln_amidotransferase"/>
</dbReference>
<dbReference type="OrthoDB" id="9804078at2"/>
<evidence type="ECO:0000256" key="4">
    <source>
        <dbReference type="ARBA" id="ARBA00022598"/>
    </source>
</evidence>
<dbReference type="GO" id="GO:0050567">
    <property type="term" value="F:glutaminyl-tRNA synthase (glutamine-hydrolyzing) activity"/>
    <property type="evidence" value="ECO:0007669"/>
    <property type="project" value="UniProtKB-UniRule"/>
</dbReference>
<dbReference type="HAMAP" id="MF_00121">
    <property type="entry name" value="GatB"/>
    <property type="match status" value="1"/>
</dbReference>
<comment type="subunit">
    <text evidence="2 11">Heterotrimer of A, B and C subunits.</text>
</comment>
<evidence type="ECO:0000313" key="13">
    <source>
        <dbReference type="EMBL" id="AKF09045.1"/>
    </source>
</evidence>
<comment type="catalytic activity">
    <reaction evidence="9 11">
        <text>L-aspartyl-tRNA(Asn) + L-glutamine + ATP + H2O = L-asparaginyl-tRNA(Asn) + L-glutamate + ADP + phosphate + 2 H(+)</text>
        <dbReference type="Rhea" id="RHEA:14513"/>
        <dbReference type="Rhea" id="RHEA-COMP:9674"/>
        <dbReference type="Rhea" id="RHEA-COMP:9677"/>
        <dbReference type="ChEBI" id="CHEBI:15377"/>
        <dbReference type="ChEBI" id="CHEBI:15378"/>
        <dbReference type="ChEBI" id="CHEBI:29985"/>
        <dbReference type="ChEBI" id="CHEBI:30616"/>
        <dbReference type="ChEBI" id="CHEBI:43474"/>
        <dbReference type="ChEBI" id="CHEBI:58359"/>
        <dbReference type="ChEBI" id="CHEBI:78515"/>
        <dbReference type="ChEBI" id="CHEBI:78516"/>
        <dbReference type="ChEBI" id="CHEBI:456216"/>
    </reaction>
</comment>
<dbReference type="FunFam" id="1.10.10.410:FF:000001">
    <property type="entry name" value="Aspartyl/glutamyl-tRNA(Asn/Gln) amidotransferase subunit B"/>
    <property type="match status" value="1"/>
</dbReference>
<evidence type="ECO:0000256" key="2">
    <source>
        <dbReference type="ARBA" id="ARBA00011123"/>
    </source>
</evidence>
<dbReference type="GO" id="GO:0006412">
    <property type="term" value="P:translation"/>
    <property type="evidence" value="ECO:0007669"/>
    <property type="project" value="UniProtKB-UniRule"/>
</dbReference>
<dbReference type="EMBL" id="CP011125">
    <property type="protein sequence ID" value="AKF09045.1"/>
    <property type="molecule type" value="Genomic_DNA"/>
</dbReference>
<keyword evidence="6 11" id="KW-0067">ATP-binding</keyword>
<dbReference type="STRING" id="927083.DB32_006194"/>
<dbReference type="InterPro" id="IPR023168">
    <property type="entry name" value="GatB_Yqey_C_2"/>
</dbReference>
<dbReference type="Pfam" id="PF02934">
    <property type="entry name" value="GatB_N"/>
    <property type="match status" value="1"/>
</dbReference>
<organism evidence="13 14">
    <name type="scientific">Sandaracinus amylolyticus</name>
    <dbReference type="NCBI Taxonomy" id="927083"/>
    <lineage>
        <taxon>Bacteria</taxon>
        <taxon>Pseudomonadati</taxon>
        <taxon>Myxococcota</taxon>
        <taxon>Polyangia</taxon>
        <taxon>Polyangiales</taxon>
        <taxon>Sandaracinaceae</taxon>
        <taxon>Sandaracinus</taxon>
    </lineage>
</organism>
<accession>A0A0F6YL20</accession>
<keyword evidence="13" id="KW-0808">Transferase</keyword>